<proteinExistence type="predicted"/>
<feature type="domain" description="Transposase IS4-like" evidence="1">
    <location>
        <begin position="5"/>
        <end position="102"/>
    </location>
</feature>
<evidence type="ECO:0000259" key="1">
    <source>
        <dbReference type="Pfam" id="PF01609"/>
    </source>
</evidence>
<dbReference type="GO" id="GO:0004803">
    <property type="term" value="F:transposase activity"/>
    <property type="evidence" value="ECO:0007669"/>
    <property type="project" value="InterPro"/>
</dbReference>
<dbReference type="GO" id="GO:0006313">
    <property type="term" value="P:DNA transposition"/>
    <property type="evidence" value="ECO:0007669"/>
    <property type="project" value="InterPro"/>
</dbReference>
<sequence>MDECGLPVKLLLTPGQASDKAAAPAMLERLPTARTFVGDRGYDWQALVDLVKSKGGCAHIPTPRDRKTQRSVNHGLYRKRNLVERFFNKLKHFRRIATRFRQVGQEFPCRRHARLKPEMLVRRCLHSLGFRFRLHRRDLPGNRSLCPTRWWLEAPAAGSSSFSRTLSWG</sequence>
<dbReference type="InterPro" id="IPR002559">
    <property type="entry name" value="Transposase_11"/>
</dbReference>
<evidence type="ECO:0000313" key="2">
    <source>
        <dbReference type="EMBL" id="CAM76280.1"/>
    </source>
</evidence>
<dbReference type="EMBL" id="CU459003">
    <property type="protein sequence ID" value="CAM76280.1"/>
    <property type="molecule type" value="Genomic_DNA"/>
</dbReference>
<protein>
    <submittedName>
        <fullName evidence="2">Transposase, IS4</fullName>
    </submittedName>
</protein>
<dbReference type="Pfam" id="PF01609">
    <property type="entry name" value="DDE_Tnp_1"/>
    <property type="match status" value="1"/>
</dbReference>
<dbReference type="SUPFAM" id="SSF52980">
    <property type="entry name" value="Restriction endonuclease-like"/>
    <property type="match status" value="1"/>
</dbReference>
<dbReference type="InterPro" id="IPR011335">
    <property type="entry name" value="Restrct_endonuc-II-like"/>
</dbReference>
<dbReference type="PANTHER" id="PTHR30007">
    <property type="entry name" value="PHP DOMAIN PROTEIN"/>
    <property type="match status" value="1"/>
</dbReference>
<dbReference type="AlphaFoldDB" id="A4U073"/>
<accession>A4U073</accession>
<organism evidence="2">
    <name type="scientific">Magnetospirillum gryphiswaldense</name>
    <dbReference type="NCBI Taxonomy" id="55518"/>
    <lineage>
        <taxon>Bacteria</taxon>
        <taxon>Pseudomonadati</taxon>
        <taxon>Pseudomonadota</taxon>
        <taxon>Alphaproteobacteria</taxon>
        <taxon>Rhodospirillales</taxon>
        <taxon>Rhodospirillaceae</taxon>
        <taxon>Magnetospirillum</taxon>
    </lineage>
</organism>
<gene>
    <name evidence="2" type="ORF">MGR_1368</name>
</gene>
<dbReference type="GO" id="GO:0003677">
    <property type="term" value="F:DNA binding"/>
    <property type="evidence" value="ECO:0007669"/>
    <property type="project" value="InterPro"/>
</dbReference>
<reference evidence="2" key="1">
    <citation type="journal article" date="2007" name="J. Bacteriol.">
        <title>Comparative genome analysis of four magnetotactic bacteria reveals a complex set of group-specific genes implicated in magnetosome biomineralization and function.</title>
        <authorList>
            <person name="Richter M."/>
            <person name="Kube M."/>
            <person name="Bazylinski D.A."/>
            <person name="Lombardot T."/>
            <person name="Gloeckner F.O."/>
            <person name="Reinhardt R."/>
            <person name="Schueler D."/>
        </authorList>
    </citation>
    <scope>NUCLEOTIDE SEQUENCE</scope>
    <source>
        <strain evidence="2">MSR-1</strain>
    </source>
</reference>
<dbReference type="PANTHER" id="PTHR30007:SF1">
    <property type="entry name" value="BLR1914 PROTEIN"/>
    <property type="match status" value="1"/>
</dbReference>
<name>A4U073_9PROT</name>